<proteinExistence type="inferred from homology"/>
<protein>
    <submittedName>
        <fullName evidence="7">ABC transporter permease subunit</fullName>
    </submittedName>
</protein>
<feature type="transmembrane region" description="Helical" evidence="5">
    <location>
        <begin position="45"/>
        <end position="66"/>
    </location>
</feature>
<organism evidence="7 8">
    <name type="scientific">Nocardioides mangrovicus</name>
    <dbReference type="NCBI Taxonomy" id="2478913"/>
    <lineage>
        <taxon>Bacteria</taxon>
        <taxon>Bacillati</taxon>
        <taxon>Actinomycetota</taxon>
        <taxon>Actinomycetes</taxon>
        <taxon>Propionibacteriales</taxon>
        <taxon>Nocardioidaceae</taxon>
        <taxon>Nocardioides</taxon>
    </lineage>
</organism>
<dbReference type="Gene3D" id="1.10.3720.10">
    <property type="entry name" value="MetI-like"/>
    <property type="match status" value="1"/>
</dbReference>
<name>A0A3L8P2C9_9ACTN</name>
<evidence type="ECO:0000313" key="7">
    <source>
        <dbReference type="EMBL" id="RLV49314.1"/>
    </source>
</evidence>
<sequence>MQPVVQPVGQPDPVTFFGQGLQQAWDLLLHNNAALLQVLVVTLKVAGLSTAIAVVVGVPAGVVLGLGRFRGVGVLRVLANVGLGLPPVVVGVTLALLMFPAAPLGRFHLIFTLRGVYVAQTVLAVPIIIALTSSAVRDVPRSLLDQARAYGASRRALGALATREARVGILAAVIAAVGSGLSEVGAVVLVGGNIEGVDQTLASAALERVNAGDFAGGLAIGILLLALILVITAALTWLQFGNRQEARVKAS</sequence>
<keyword evidence="5" id="KW-0813">Transport</keyword>
<evidence type="ECO:0000256" key="4">
    <source>
        <dbReference type="ARBA" id="ARBA00023136"/>
    </source>
</evidence>
<evidence type="ECO:0000256" key="5">
    <source>
        <dbReference type="RuleBase" id="RU363032"/>
    </source>
</evidence>
<gene>
    <name evidence="7" type="ORF">D9V37_12295</name>
</gene>
<keyword evidence="2 5" id="KW-0812">Transmembrane</keyword>
<feature type="transmembrane region" description="Helical" evidence="5">
    <location>
        <begin position="107"/>
        <end position="131"/>
    </location>
</feature>
<dbReference type="GO" id="GO:0055085">
    <property type="term" value="P:transmembrane transport"/>
    <property type="evidence" value="ECO:0007669"/>
    <property type="project" value="InterPro"/>
</dbReference>
<dbReference type="GO" id="GO:0005886">
    <property type="term" value="C:plasma membrane"/>
    <property type="evidence" value="ECO:0007669"/>
    <property type="project" value="UniProtKB-SubCell"/>
</dbReference>
<comment type="subcellular location">
    <subcellularLocation>
        <location evidence="5">Cell membrane</location>
        <topology evidence="5">Multi-pass membrane protein</topology>
    </subcellularLocation>
    <subcellularLocation>
        <location evidence="1">Membrane</location>
        <topology evidence="1">Multi-pass membrane protein</topology>
    </subcellularLocation>
</comment>
<evidence type="ECO:0000256" key="2">
    <source>
        <dbReference type="ARBA" id="ARBA00022692"/>
    </source>
</evidence>
<dbReference type="PROSITE" id="PS50928">
    <property type="entry name" value="ABC_TM1"/>
    <property type="match status" value="1"/>
</dbReference>
<feature type="transmembrane region" description="Helical" evidence="5">
    <location>
        <begin position="167"/>
        <end position="194"/>
    </location>
</feature>
<dbReference type="Proteomes" id="UP000281708">
    <property type="component" value="Unassembled WGS sequence"/>
</dbReference>
<dbReference type="EMBL" id="RDBE01000007">
    <property type="protein sequence ID" value="RLV49314.1"/>
    <property type="molecule type" value="Genomic_DNA"/>
</dbReference>
<keyword evidence="4 5" id="KW-0472">Membrane</keyword>
<dbReference type="PANTHER" id="PTHR43632">
    <property type="entry name" value="PERMEASE COMPONENT OF TUNGSTATE ABC TRANSPORTER"/>
    <property type="match status" value="1"/>
</dbReference>
<dbReference type="PANTHER" id="PTHR43632:SF1">
    <property type="entry name" value="PERMEASE COMPONENT OF TUNGSTATE ABC TRANSPORTER"/>
    <property type="match status" value="1"/>
</dbReference>
<evidence type="ECO:0000256" key="1">
    <source>
        <dbReference type="ARBA" id="ARBA00004141"/>
    </source>
</evidence>
<dbReference type="SUPFAM" id="SSF161098">
    <property type="entry name" value="MetI-like"/>
    <property type="match status" value="1"/>
</dbReference>
<evidence type="ECO:0000256" key="3">
    <source>
        <dbReference type="ARBA" id="ARBA00022989"/>
    </source>
</evidence>
<dbReference type="AlphaFoldDB" id="A0A3L8P2C9"/>
<evidence type="ECO:0000259" key="6">
    <source>
        <dbReference type="PROSITE" id="PS50928"/>
    </source>
</evidence>
<dbReference type="InterPro" id="IPR000515">
    <property type="entry name" value="MetI-like"/>
</dbReference>
<dbReference type="InterPro" id="IPR049783">
    <property type="entry name" value="ABC_perm_TupB-like"/>
</dbReference>
<dbReference type="InterPro" id="IPR035906">
    <property type="entry name" value="MetI-like_sf"/>
</dbReference>
<dbReference type="NCBIfam" id="NF038017">
    <property type="entry name" value="ABC_perm1"/>
    <property type="match status" value="1"/>
</dbReference>
<keyword evidence="8" id="KW-1185">Reference proteome</keyword>
<evidence type="ECO:0000313" key="8">
    <source>
        <dbReference type="Proteomes" id="UP000281708"/>
    </source>
</evidence>
<feature type="transmembrane region" description="Helical" evidence="5">
    <location>
        <begin position="214"/>
        <end position="238"/>
    </location>
</feature>
<reference evidence="7 8" key="1">
    <citation type="submission" date="2018-10" db="EMBL/GenBank/DDBJ databases">
        <title>Marmoricola sp. 4Q3S-7 whole genome shotgun sequence.</title>
        <authorList>
            <person name="Li F."/>
        </authorList>
    </citation>
    <scope>NUCLEOTIDE SEQUENCE [LARGE SCALE GENOMIC DNA]</scope>
    <source>
        <strain evidence="7 8">4Q3S-7</strain>
    </source>
</reference>
<accession>A0A3L8P2C9</accession>
<dbReference type="CDD" id="cd06261">
    <property type="entry name" value="TM_PBP2"/>
    <property type="match status" value="1"/>
</dbReference>
<dbReference type="Pfam" id="PF00528">
    <property type="entry name" value="BPD_transp_1"/>
    <property type="match status" value="1"/>
</dbReference>
<keyword evidence="3 5" id="KW-1133">Transmembrane helix</keyword>
<comment type="similarity">
    <text evidence="5">Belongs to the binding-protein-dependent transport system permease family.</text>
</comment>
<feature type="transmembrane region" description="Helical" evidence="5">
    <location>
        <begin position="78"/>
        <end position="101"/>
    </location>
</feature>
<feature type="domain" description="ABC transmembrane type-1" evidence="6">
    <location>
        <begin position="39"/>
        <end position="235"/>
    </location>
</feature>
<comment type="caution">
    <text evidence="7">The sequence shown here is derived from an EMBL/GenBank/DDBJ whole genome shotgun (WGS) entry which is preliminary data.</text>
</comment>